<dbReference type="VEuPathDB" id="FungiDB:ASPBRDRAFT_200957"/>
<dbReference type="STRING" id="767769.A0A1L9U3S3"/>
<protein>
    <recommendedName>
        <fullName evidence="4">Protein kinase domain-containing protein</fullName>
    </recommendedName>
</protein>
<evidence type="ECO:0008006" key="4">
    <source>
        <dbReference type="Google" id="ProtNLM"/>
    </source>
</evidence>
<keyword evidence="3" id="KW-1185">Reference proteome</keyword>
<reference evidence="3" key="1">
    <citation type="journal article" date="2017" name="Genome Biol.">
        <title>Comparative genomics reveals high biological diversity and specific adaptations in the industrially and medically important fungal genus Aspergillus.</title>
        <authorList>
            <person name="de Vries R.P."/>
            <person name="Riley R."/>
            <person name="Wiebenga A."/>
            <person name="Aguilar-Osorio G."/>
            <person name="Amillis S."/>
            <person name="Uchima C.A."/>
            <person name="Anderluh G."/>
            <person name="Asadollahi M."/>
            <person name="Askin M."/>
            <person name="Barry K."/>
            <person name="Battaglia E."/>
            <person name="Bayram O."/>
            <person name="Benocci T."/>
            <person name="Braus-Stromeyer S.A."/>
            <person name="Caldana C."/>
            <person name="Canovas D."/>
            <person name="Cerqueira G.C."/>
            <person name="Chen F."/>
            <person name="Chen W."/>
            <person name="Choi C."/>
            <person name="Clum A."/>
            <person name="Dos Santos R.A."/>
            <person name="Damasio A.R."/>
            <person name="Diallinas G."/>
            <person name="Emri T."/>
            <person name="Fekete E."/>
            <person name="Flipphi M."/>
            <person name="Freyberg S."/>
            <person name="Gallo A."/>
            <person name="Gournas C."/>
            <person name="Habgood R."/>
            <person name="Hainaut M."/>
            <person name="Harispe M.L."/>
            <person name="Henrissat B."/>
            <person name="Hilden K.S."/>
            <person name="Hope R."/>
            <person name="Hossain A."/>
            <person name="Karabika E."/>
            <person name="Karaffa L."/>
            <person name="Karanyi Z."/>
            <person name="Krasevec N."/>
            <person name="Kuo A."/>
            <person name="Kusch H."/>
            <person name="LaButti K."/>
            <person name="Lagendijk E.L."/>
            <person name="Lapidus A."/>
            <person name="Levasseur A."/>
            <person name="Lindquist E."/>
            <person name="Lipzen A."/>
            <person name="Logrieco A.F."/>
            <person name="MacCabe A."/>
            <person name="Maekelae M.R."/>
            <person name="Malavazi I."/>
            <person name="Melin P."/>
            <person name="Meyer V."/>
            <person name="Mielnichuk N."/>
            <person name="Miskei M."/>
            <person name="Molnar A.P."/>
            <person name="Mule G."/>
            <person name="Ngan C.Y."/>
            <person name="Orejas M."/>
            <person name="Orosz E."/>
            <person name="Ouedraogo J.P."/>
            <person name="Overkamp K.M."/>
            <person name="Park H.-S."/>
            <person name="Perrone G."/>
            <person name="Piumi F."/>
            <person name="Punt P.J."/>
            <person name="Ram A.F."/>
            <person name="Ramon A."/>
            <person name="Rauscher S."/>
            <person name="Record E."/>
            <person name="Riano-Pachon D.M."/>
            <person name="Robert V."/>
            <person name="Roehrig J."/>
            <person name="Ruller R."/>
            <person name="Salamov A."/>
            <person name="Salih N.S."/>
            <person name="Samson R.A."/>
            <person name="Sandor E."/>
            <person name="Sanguinetti M."/>
            <person name="Schuetze T."/>
            <person name="Sepcic K."/>
            <person name="Shelest E."/>
            <person name="Sherlock G."/>
            <person name="Sophianopoulou V."/>
            <person name="Squina F.M."/>
            <person name="Sun H."/>
            <person name="Susca A."/>
            <person name="Todd R.B."/>
            <person name="Tsang A."/>
            <person name="Unkles S.E."/>
            <person name="van de Wiele N."/>
            <person name="van Rossen-Uffink D."/>
            <person name="Oliveira J.V."/>
            <person name="Vesth T.C."/>
            <person name="Visser J."/>
            <person name="Yu J.-H."/>
            <person name="Zhou M."/>
            <person name="Andersen M.R."/>
            <person name="Archer D.B."/>
            <person name="Baker S.E."/>
            <person name="Benoit I."/>
            <person name="Brakhage A.A."/>
            <person name="Braus G.H."/>
            <person name="Fischer R."/>
            <person name="Frisvad J.C."/>
            <person name="Goldman G.H."/>
            <person name="Houbraken J."/>
            <person name="Oakley B."/>
            <person name="Pocsi I."/>
            <person name="Scazzocchio C."/>
            <person name="Seiboth B."/>
            <person name="vanKuyk P.A."/>
            <person name="Wortman J."/>
            <person name="Dyer P.S."/>
            <person name="Grigoriev I.V."/>
        </authorList>
    </citation>
    <scope>NUCLEOTIDE SEQUENCE [LARGE SCALE GENOMIC DNA]</scope>
    <source>
        <strain evidence="3">CBS 101740 / IMI 381727 / IBT 21946</strain>
    </source>
</reference>
<evidence type="ECO:0000256" key="1">
    <source>
        <dbReference type="SAM" id="MobiDB-lite"/>
    </source>
</evidence>
<organism evidence="2 3">
    <name type="scientific">Aspergillus brasiliensis (strain CBS 101740 / IMI 381727 / IBT 21946)</name>
    <dbReference type="NCBI Taxonomy" id="767769"/>
    <lineage>
        <taxon>Eukaryota</taxon>
        <taxon>Fungi</taxon>
        <taxon>Dikarya</taxon>
        <taxon>Ascomycota</taxon>
        <taxon>Pezizomycotina</taxon>
        <taxon>Eurotiomycetes</taxon>
        <taxon>Eurotiomycetidae</taxon>
        <taxon>Eurotiales</taxon>
        <taxon>Aspergillaceae</taxon>
        <taxon>Aspergillus</taxon>
        <taxon>Aspergillus subgen. Circumdati</taxon>
    </lineage>
</organism>
<proteinExistence type="predicted"/>
<evidence type="ECO:0000313" key="2">
    <source>
        <dbReference type="EMBL" id="OJJ66325.1"/>
    </source>
</evidence>
<dbReference type="Gene3D" id="3.30.200.20">
    <property type="entry name" value="Phosphorylase Kinase, domain 1"/>
    <property type="match status" value="1"/>
</dbReference>
<sequence>MTTLRDSSCTVFPQSEDVLTSAGIKLTEQDKRTTNCTIFPTSDDLILSSTHRDTVNHTTQYQVTRQILGSTSVENQSPTQVLGRVPSNGKRPAEPEAAVRDAKRLSNFVKDGSPWTKYRRFIKLGSSGKCFLGTDAHERSPRIIAVKELTLADPKSKQNLIGINHPNIVQLHEAWLQKNIILNALRFIHNELQISYDGSIYDNVYLSYDGAVKLGMEC</sequence>
<name>A0A1L9U3S3_ASPBC</name>
<dbReference type="GeneID" id="93573982"/>
<dbReference type="RefSeq" id="XP_067473575.1">
    <property type="nucleotide sequence ID" value="XM_067621494.1"/>
</dbReference>
<feature type="region of interest" description="Disordered" evidence="1">
    <location>
        <begin position="72"/>
        <end position="97"/>
    </location>
</feature>
<dbReference type="OrthoDB" id="3254104at2759"/>
<dbReference type="Proteomes" id="UP000184499">
    <property type="component" value="Unassembled WGS sequence"/>
</dbReference>
<dbReference type="AlphaFoldDB" id="A0A1L9U3S3"/>
<evidence type="ECO:0000313" key="3">
    <source>
        <dbReference type="Proteomes" id="UP000184499"/>
    </source>
</evidence>
<dbReference type="SUPFAM" id="SSF56112">
    <property type="entry name" value="Protein kinase-like (PK-like)"/>
    <property type="match status" value="1"/>
</dbReference>
<dbReference type="OMA" id="DALCISA"/>
<dbReference type="EMBL" id="KV878699">
    <property type="protein sequence ID" value="OJJ66325.1"/>
    <property type="molecule type" value="Genomic_DNA"/>
</dbReference>
<gene>
    <name evidence="2" type="ORF">ASPBRDRAFT_200957</name>
</gene>
<dbReference type="InterPro" id="IPR011009">
    <property type="entry name" value="Kinase-like_dom_sf"/>
</dbReference>
<accession>A0A1L9U3S3</accession>